<dbReference type="RefSeq" id="WP_379024008.1">
    <property type="nucleotide sequence ID" value="NZ_JBHRTA010000038.1"/>
</dbReference>
<feature type="transmembrane region" description="Helical" evidence="2">
    <location>
        <begin position="42"/>
        <end position="64"/>
    </location>
</feature>
<sequence length="381" mass="42010">MQKKHPIDQLFKQGLSDPDIPFDQRDWEMLEKKLVPAKKMRTAALLWAGSAVAASLVIAAIWLFDSGAHLQDSSMVNRRQDVGQWRPDKPEVQTRGEQQANDASLSHASPVALPAAKKVQAPQKADTIVNRPAIANLPMPQVMGRSQHAIPIPSRLILPESLTIDTSATEPPLSLSWHQKKQAGLTLTVAAAPDLSGTSLLTGKLSSNIGILAAYQLNDRFRISTGVWYAKKIYQADFGAYRPSNGWPSYGNRPELVDADCRVLDIPINVDYILKRSSNAAWFVSGGLSSYIMLSEAYKFTYPGDEHHYPQKYKVRNENRHFLGVANIGVGYQRRLSPAFGITVQPFVKVPLSQIGQGNIKLYSTGVAISADIDLTTRAKR</sequence>
<evidence type="ECO:0000313" key="3">
    <source>
        <dbReference type="EMBL" id="MFC3198903.1"/>
    </source>
</evidence>
<keyword evidence="2" id="KW-1133">Transmembrane helix</keyword>
<comment type="caution">
    <text evidence="3">The sequence shown here is derived from an EMBL/GenBank/DDBJ whole genome shotgun (WGS) entry which is preliminary data.</text>
</comment>
<evidence type="ECO:0000256" key="2">
    <source>
        <dbReference type="SAM" id="Phobius"/>
    </source>
</evidence>
<protein>
    <recommendedName>
        <fullName evidence="5">Outer membrane protein beta-barrel domain-containing protein</fullName>
    </recommendedName>
</protein>
<proteinExistence type="predicted"/>
<evidence type="ECO:0000256" key="1">
    <source>
        <dbReference type="SAM" id="MobiDB-lite"/>
    </source>
</evidence>
<evidence type="ECO:0008006" key="5">
    <source>
        <dbReference type="Google" id="ProtNLM"/>
    </source>
</evidence>
<keyword evidence="2" id="KW-0812">Transmembrane</keyword>
<gene>
    <name evidence="3" type="ORF">ACFOET_14870</name>
</gene>
<accession>A0ABV7JLD7</accession>
<reference evidence="4" key="1">
    <citation type="journal article" date="2019" name="Int. J. Syst. Evol. Microbiol.">
        <title>The Global Catalogue of Microorganisms (GCM) 10K type strain sequencing project: providing services to taxonomists for standard genome sequencing and annotation.</title>
        <authorList>
            <consortium name="The Broad Institute Genomics Platform"/>
            <consortium name="The Broad Institute Genome Sequencing Center for Infectious Disease"/>
            <person name="Wu L."/>
            <person name="Ma J."/>
        </authorList>
    </citation>
    <scope>NUCLEOTIDE SEQUENCE [LARGE SCALE GENOMIC DNA]</scope>
    <source>
        <strain evidence="4">KCTC 52416</strain>
    </source>
</reference>
<dbReference type="EMBL" id="JBHRTA010000038">
    <property type="protein sequence ID" value="MFC3198903.1"/>
    <property type="molecule type" value="Genomic_DNA"/>
</dbReference>
<name>A0ABV7JLD7_9SPHI</name>
<organism evidence="3 4">
    <name type="scientific">Parapedobacter deserti</name>
    <dbReference type="NCBI Taxonomy" id="1912957"/>
    <lineage>
        <taxon>Bacteria</taxon>
        <taxon>Pseudomonadati</taxon>
        <taxon>Bacteroidota</taxon>
        <taxon>Sphingobacteriia</taxon>
        <taxon>Sphingobacteriales</taxon>
        <taxon>Sphingobacteriaceae</taxon>
        <taxon>Parapedobacter</taxon>
    </lineage>
</organism>
<keyword evidence="2" id="KW-0472">Membrane</keyword>
<feature type="compositionally biased region" description="Polar residues" evidence="1">
    <location>
        <begin position="95"/>
        <end position="105"/>
    </location>
</feature>
<keyword evidence="4" id="KW-1185">Reference proteome</keyword>
<feature type="region of interest" description="Disordered" evidence="1">
    <location>
        <begin position="78"/>
        <end position="105"/>
    </location>
</feature>
<dbReference type="Proteomes" id="UP001595526">
    <property type="component" value="Unassembled WGS sequence"/>
</dbReference>
<evidence type="ECO:0000313" key="4">
    <source>
        <dbReference type="Proteomes" id="UP001595526"/>
    </source>
</evidence>
<feature type="compositionally biased region" description="Basic and acidic residues" evidence="1">
    <location>
        <begin position="78"/>
        <end position="94"/>
    </location>
</feature>